<dbReference type="EMBL" id="JAAKFY010000004">
    <property type="protein sequence ID" value="KAF3857953.1"/>
    <property type="molecule type" value="Genomic_DNA"/>
</dbReference>
<dbReference type="AlphaFoldDB" id="A0A7J5Z8R8"/>
<proteinExistence type="predicted"/>
<feature type="region of interest" description="Disordered" evidence="1">
    <location>
        <begin position="122"/>
        <end position="155"/>
    </location>
</feature>
<evidence type="ECO:0000313" key="3">
    <source>
        <dbReference type="Proteomes" id="UP000518266"/>
    </source>
</evidence>
<organism evidence="2 3">
    <name type="scientific">Dissostichus mawsoni</name>
    <name type="common">Antarctic cod</name>
    <dbReference type="NCBI Taxonomy" id="36200"/>
    <lineage>
        <taxon>Eukaryota</taxon>
        <taxon>Metazoa</taxon>
        <taxon>Chordata</taxon>
        <taxon>Craniata</taxon>
        <taxon>Vertebrata</taxon>
        <taxon>Euteleostomi</taxon>
        <taxon>Actinopterygii</taxon>
        <taxon>Neopterygii</taxon>
        <taxon>Teleostei</taxon>
        <taxon>Neoteleostei</taxon>
        <taxon>Acanthomorphata</taxon>
        <taxon>Eupercaria</taxon>
        <taxon>Perciformes</taxon>
        <taxon>Notothenioidei</taxon>
        <taxon>Nototheniidae</taxon>
        <taxon>Dissostichus</taxon>
    </lineage>
</organism>
<accession>A0A7J5Z8R8</accession>
<dbReference type="Proteomes" id="UP000518266">
    <property type="component" value="Unassembled WGS sequence"/>
</dbReference>
<gene>
    <name evidence="2" type="ORF">F7725_011154</name>
</gene>
<keyword evidence="3" id="KW-1185">Reference proteome</keyword>
<dbReference type="OrthoDB" id="10589394at2759"/>
<sequence length="194" mass="20089">MLSVTAGHAFYSGQLSARSGSRQHILRSMDVFREGGEKVCTGGPPGQQSLGVDGEEVVEIRSSPSPGRSELLALVVICHRLAVAAGALHPPVQRALSVSSGGDEGGSVAALQAAGHGVGLSGSHRSRCLSPAGPTLTRHHTAAPAEQRPPSLQDVPQLTPSVAVRLQLVTQQVAEGNVTQAEPLLHPLTLQRFT</sequence>
<reference evidence="2 3" key="1">
    <citation type="submission" date="2020-03" db="EMBL/GenBank/DDBJ databases">
        <title>Dissostichus mawsoni Genome sequencing and assembly.</title>
        <authorList>
            <person name="Park H."/>
        </authorList>
    </citation>
    <scope>NUCLEOTIDE SEQUENCE [LARGE SCALE GENOMIC DNA]</scope>
    <source>
        <strain evidence="2">DM0001</strain>
        <tissue evidence="2">Muscle</tissue>
    </source>
</reference>
<comment type="caution">
    <text evidence="2">The sequence shown here is derived from an EMBL/GenBank/DDBJ whole genome shotgun (WGS) entry which is preliminary data.</text>
</comment>
<name>A0A7J5Z8R8_DISMA</name>
<protein>
    <submittedName>
        <fullName evidence="2">Uncharacterized protein</fullName>
    </submittedName>
</protein>
<evidence type="ECO:0000313" key="2">
    <source>
        <dbReference type="EMBL" id="KAF3857953.1"/>
    </source>
</evidence>
<evidence type="ECO:0000256" key="1">
    <source>
        <dbReference type="SAM" id="MobiDB-lite"/>
    </source>
</evidence>